<evidence type="ECO:0000313" key="1">
    <source>
        <dbReference type="EMBL" id="MDF3838556.1"/>
    </source>
</evidence>
<comment type="caution">
    <text evidence="1">The sequence shown here is derived from an EMBL/GenBank/DDBJ whole genome shotgun (WGS) entry which is preliminary data.</text>
</comment>
<protein>
    <submittedName>
        <fullName evidence="1">DUF3732 domain-containing protein</fullName>
    </submittedName>
</protein>
<dbReference type="InterPro" id="IPR022205">
    <property type="entry name" value="DUF3732"/>
</dbReference>
<proteinExistence type="predicted"/>
<name>A0ABT6B3K6_9BURK</name>
<dbReference type="EMBL" id="JARJLM010000603">
    <property type="protein sequence ID" value="MDF3838556.1"/>
    <property type="molecule type" value="Genomic_DNA"/>
</dbReference>
<reference evidence="1 2" key="1">
    <citation type="submission" date="2023-03" db="EMBL/GenBank/DDBJ databases">
        <title>Draft assemblies of triclosan tolerant bacteria isolated from returned activated sludge.</title>
        <authorList>
            <person name="Van Hamelsveld S."/>
        </authorList>
    </citation>
    <scope>NUCLEOTIDE SEQUENCE [LARGE SCALE GENOMIC DNA]</scope>
    <source>
        <strain evidence="1 2">GW210010_S58</strain>
    </source>
</reference>
<dbReference type="RefSeq" id="WP_276268484.1">
    <property type="nucleotide sequence ID" value="NZ_JARJLM010000603.1"/>
</dbReference>
<gene>
    <name evidence="1" type="ORF">P3W85_37325</name>
</gene>
<accession>A0ABT6B3K6</accession>
<keyword evidence="2" id="KW-1185">Reference proteome</keyword>
<dbReference type="Pfam" id="PF12532">
    <property type="entry name" value="DUF3732"/>
    <property type="match status" value="1"/>
</dbReference>
<dbReference type="Proteomes" id="UP001216674">
    <property type="component" value="Unassembled WGS sequence"/>
</dbReference>
<sequence length="658" mass="73966">MYFQLRKVILWPRAGGEPRVVEFEPGMVNVISGASKTGKSAVIPIIDYCLGSEKCAIPVGVIRESCSWFGIVVETIEGQKLLARREPGNQQSTGDMVLLEASEIQVPKAIETKSTNVDYVKSVLNRLAGLSNLEFEPGTTDSFKSRPSFRDLMAFTFQPQNIVANPDVMFFKADTTEHREKLKTIFPYVLGAISPELLQARHELDRLSRLLRRKETELRARQASGATWQREGQAWIRQAIEYGLLSPESLVPEDWPTTLDTLRRILNSDTREAAQTLASMDTVMARLTDLRATETTLATQLNQSRHRLHELRRLDESSDAYGGGLRVQRDRLSLSTWIRDLASDQSNAIFELSDSGRERVDQLCEALGAIEVRLRSHPGIAETLGKETLRQREATQILLDDLNLVRKEIRTLEGKSNAAKEATARNEHIERFLGRLEEALRLYDAADQSSSLHSEIAELRSSIAHLTKLVAEHEIARKLTNALESIESIAGKLIPKLDGEWPEAPIKLIVADLTVKVIRGGRDDYLWEIGSGANWLAYHVAVTLALQWYFLREPNHPAPGLLMYDQPSQVYFPARRTAVDDSGALEPTWRNEDVVAVRKVFDLLDKVVGKAKGRLQVIVLDHADDEVWGQLPNVHLVEEWRGKALVPYEWVPVDGNSI</sequence>
<organism evidence="1 2">
    <name type="scientific">Cupriavidus basilensis</name>
    <dbReference type="NCBI Taxonomy" id="68895"/>
    <lineage>
        <taxon>Bacteria</taxon>
        <taxon>Pseudomonadati</taxon>
        <taxon>Pseudomonadota</taxon>
        <taxon>Betaproteobacteria</taxon>
        <taxon>Burkholderiales</taxon>
        <taxon>Burkholderiaceae</taxon>
        <taxon>Cupriavidus</taxon>
    </lineage>
</organism>
<dbReference type="Gene3D" id="3.40.50.300">
    <property type="entry name" value="P-loop containing nucleotide triphosphate hydrolases"/>
    <property type="match status" value="1"/>
</dbReference>
<evidence type="ECO:0000313" key="2">
    <source>
        <dbReference type="Proteomes" id="UP001216674"/>
    </source>
</evidence>
<dbReference type="InterPro" id="IPR027417">
    <property type="entry name" value="P-loop_NTPase"/>
</dbReference>